<evidence type="ECO:0000313" key="3">
    <source>
        <dbReference type="EMBL" id="MBO0361181.1"/>
    </source>
</evidence>
<evidence type="ECO:0000313" key="4">
    <source>
        <dbReference type="Proteomes" id="UP000664144"/>
    </source>
</evidence>
<name>A0A939JDE8_9BACT</name>
<dbReference type="PANTHER" id="PTHR30007:SF0">
    <property type="entry name" value="TRANSPOSASE"/>
    <property type="match status" value="1"/>
</dbReference>
<protein>
    <submittedName>
        <fullName evidence="3">IS5 family transposase</fullName>
    </submittedName>
</protein>
<dbReference type="GO" id="GO:0004803">
    <property type="term" value="F:transposase activity"/>
    <property type="evidence" value="ECO:0007669"/>
    <property type="project" value="InterPro"/>
</dbReference>
<organism evidence="3 4">
    <name type="scientific">Hymenobacter telluris</name>
    <dbReference type="NCBI Taxonomy" id="2816474"/>
    <lineage>
        <taxon>Bacteria</taxon>
        <taxon>Pseudomonadati</taxon>
        <taxon>Bacteroidota</taxon>
        <taxon>Cytophagia</taxon>
        <taxon>Cytophagales</taxon>
        <taxon>Hymenobacteraceae</taxon>
        <taxon>Hymenobacter</taxon>
    </lineage>
</organism>
<dbReference type="GO" id="GO:0006313">
    <property type="term" value="P:DNA transposition"/>
    <property type="evidence" value="ECO:0007669"/>
    <property type="project" value="InterPro"/>
</dbReference>
<dbReference type="PANTHER" id="PTHR30007">
    <property type="entry name" value="PHP DOMAIN PROTEIN"/>
    <property type="match status" value="1"/>
</dbReference>
<reference evidence="3" key="1">
    <citation type="submission" date="2021-03" db="EMBL/GenBank/DDBJ databases">
        <authorList>
            <person name="Kim M.K."/>
        </authorList>
    </citation>
    <scope>NUCLEOTIDE SEQUENCE</scope>
    <source>
        <strain evidence="3">BT186</strain>
    </source>
</reference>
<dbReference type="NCBIfam" id="NF033580">
    <property type="entry name" value="transpos_IS5_3"/>
    <property type="match status" value="1"/>
</dbReference>
<dbReference type="InterPro" id="IPR025161">
    <property type="entry name" value="IS402-like_dom"/>
</dbReference>
<sequence>MQPLLPTQRKRRHSLRQMLDAMLYICRTGCQWRNLPTCFPPWSAVYYYFARWRADGTFERLSQASNRADRLAQGRLPTPSLALVDAQSVKLAPRLGQQRGLDAHKRVNGRKRQVLCDTGGRIWRVVVHAANGHDSRGAQPLLPARHQLRPAWASRLRSVLTDKAYQGRFAQQVQALGWQHQVASRPPTAGRGFVPVAKRWVVERTFAWLNCFRRVVMDYERQPASHAAWLLVANLTLSLRRATCA</sequence>
<accession>A0A939JDE8</accession>
<dbReference type="Pfam" id="PF01609">
    <property type="entry name" value="DDE_Tnp_1"/>
    <property type="match status" value="1"/>
</dbReference>
<feature type="domain" description="Insertion element IS402-like" evidence="2">
    <location>
        <begin position="2"/>
        <end position="61"/>
    </location>
</feature>
<gene>
    <name evidence="3" type="ORF">J0X19_24710</name>
</gene>
<evidence type="ECO:0000259" key="1">
    <source>
        <dbReference type="Pfam" id="PF01609"/>
    </source>
</evidence>
<feature type="domain" description="Transposase IS4-like" evidence="1">
    <location>
        <begin position="79"/>
        <end position="233"/>
    </location>
</feature>
<dbReference type="InterPro" id="IPR002559">
    <property type="entry name" value="Transposase_11"/>
</dbReference>
<evidence type="ECO:0000259" key="2">
    <source>
        <dbReference type="Pfam" id="PF13340"/>
    </source>
</evidence>
<comment type="caution">
    <text evidence="3">The sequence shown here is derived from an EMBL/GenBank/DDBJ whole genome shotgun (WGS) entry which is preliminary data.</text>
</comment>
<dbReference type="GO" id="GO:0003677">
    <property type="term" value="F:DNA binding"/>
    <property type="evidence" value="ECO:0007669"/>
    <property type="project" value="InterPro"/>
</dbReference>
<dbReference type="Pfam" id="PF13340">
    <property type="entry name" value="DUF4096"/>
    <property type="match status" value="1"/>
</dbReference>
<dbReference type="EMBL" id="JAFLQZ010000044">
    <property type="protein sequence ID" value="MBO0361181.1"/>
    <property type="molecule type" value="Genomic_DNA"/>
</dbReference>
<dbReference type="AlphaFoldDB" id="A0A939JDE8"/>
<dbReference type="Proteomes" id="UP000664144">
    <property type="component" value="Unassembled WGS sequence"/>
</dbReference>
<keyword evidence="4" id="KW-1185">Reference proteome</keyword>
<proteinExistence type="predicted"/>
<dbReference type="RefSeq" id="WP_206987081.1">
    <property type="nucleotide sequence ID" value="NZ_JAFLQZ010000044.1"/>
</dbReference>